<sequence>MRGNSADAEAVEKQAQPVSDDRHAVPGAVVGSHSPEWDGGMAGTDGFVGCTLPAGLHRRPVCHGHSYSGRPYAAAARGSPVSSEL</sequence>
<evidence type="ECO:0000313" key="3">
    <source>
        <dbReference type="EMBL" id="KAG8092492.1"/>
    </source>
</evidence>
<reference evidence="2" key="2">
    <citation type="submission" date="2021-02" db="EMBL/GenBank/DDBJ databases">
        <authorList>
            <person name="Kimball J.A."/>
            <person name="Haas M.W."/>
            <person name="Macchietto M."/>
            <person name="Kono T."/>
            <person name="Duquette J."/>
            <person name="Shao M."/>
        </authorList>
    </citation>
    <scope>NUCLEOTIDE SEQUENCE</scope>
    <source>
        <tissue evidence="2">Fresh leaf tissue</tissue>
    </source>
</reference>
<dbReference type="EMBL" id="JAAALK010000080">
    <property type="protein sequence ID" value="KAG8092492.1"/>
    <property type="molecule type" value="Genomic_DNA"/>
</dbReference>
<evidence type="ECO:0000256" key="1">
    <source>
        <dbReference type="SAM" id="MobiDB-lite"/>
    </source>
</evidence>
<evidence type="ECO:0000313" key="2">
    <source>
        <dbReference type="EMBL" id="KAG8092487.1"/>
    </source>
</evidence>
<dbReference type="Proteomes" id="UP000729402">
    <property type="component" value="Unassembled WGS sequence"/>
</dbReference>
<dbReference type="AlphaFoldDB" id="A0A8J6BPR7"/>
<organism evidence="2 4">
    <name type="scientific">Zizania palustris</name>
    <name type="common">Northern wild rice</name>
    <dbReference type="NCBI Taxonomy" id="103762"/>
    <lineage>
        <taxon>Eukaryota</taxon>
        <taxon>Viridiplantae</taxon>
        <taxon>Streptophyta</taxon>
        <taxon>Embryophyta</taxon>
        <taxon>Tracheophyta</taxon>
        <taxon>Spermatophyta</taxon>
        <taxon>Magnoliopsida</taxon>
        <taxon>Liliopsida</taxon>
        <taxon>Poales</taxon>
        <taxon>Poaceae</taxon>
        <taxon>BOP clade</taxon>
        <taxon>Oryzoideae</taxon>
        <taxon>Oryzeae</taxon>
        <taxon>Zizaniinae</taxon>
        <taxon>Zizania</taxon>
    </lineage>
</organism>
<name>A0A8J6BPR7_ZIZPA</name>
<protein>
    <submittedName>
        <fullName evidence="2">Uncharacterized protein</fullName>
    </submittedName>
</protein>
<feature type="region of interest" description="Disordered" evidence="1">
    <location>
        <begin position="1"/>
        <end position="38"/>
    </location>
</feature>
<evidence type="ECO:0000313" key="4">
    <source>
        <dbReference type="Proteomes" id="UP000729402"/>
    </source>
</evidence>
<gene>
    <name evidence="3" type="ORF">GUJ93_ZPchr0012g20155</name>
    <name evidence="2" type="ORF">GUJ93_ZPchr0012g20896</name>
</gene>
<dbReference type="EMBL" id="JAAALK010000080">
    <property type="protein sequence ID" value="KAG8092487.1"/>
    <property type="molecule type" value="Genomic_DNA"/>
</dbReference>
<proteinExistence type="predicted"/>
<comment type="caution">
    <text evidence="2">The sequence shown here is derived from an EMBL/GenBank/DDBJ whole genome shotgun (WGS) entry which is preliminary data.</text>
</comment>
<reference evidence="2" key="1">
    <citation type="journal article" date="2021" name="bioRxiv">
        <title>Whole Genome Assembly and Annotation of Northern Wild Rice, Zizania palustris L., Supports a Whole Genome Duplication in the Zizania Genus.</title>
        <authorList>
            <person name="Haas M."/>
            <person name="Kono T."/>
            <person name="Macchietto M."/>
            <person name="Millas R."/>
            <person name="McGilp L."/>
            <person name="Shao M."/>
            <person name="Duquette J."/>
            <person name="Hirsch C.N."/>
            <person name="Kimball J."/>
        </authorList>
    </citation>
    <scope>NUCLEOTIDE SEQUENCE</scope>
    <source>
        <tissue evidence="2">Fresh leaf tissue</tissue>
    </source>
</reference>
<accession>A0A8J6BPR7</accession>
<keyword evidence="4" id="KW-1185">Reference proteome</keyword>